<dbReference type="GO" id="GO:0006581">
    <property type="term" value="P:acetylcholine catabolic process"/>
    <property type="evidence" value="ECO:0007669"/>
    <property type="project" value="TreeGrafter"/>
</dbReference>
<evidence type="ECO:0000256" key="4">
    <source>
        <dbReference type="ARBA" id="ARBA00022801"/>
    </source>
</evidence>
<evidence type="ECO:0000259" key="11">
    <source>
        <dbReference type="Pfam" id="PF00135"/>
    </source>
</evidence>
<name>A0A9Q0RR97_BLOTA</name>
<evidence type="ECO:0000256" key="6">
    <source>
        <dbReference type="ARBA" id="ARBA00023157"/>
    </source>
</evidence>
<dbReference type="InterPro" id="IPR050654">
    <property type="entry name" value="AChE-related_enzymes"/>
</dbReference>
<dbReference type="PANTHER" id="PTHR43918">
    <property type="entry name" value="ACETYLCHOLINESTERASE"/>
    <property type="match status" value="1"/>
</dbReference>
<comment type="caution">
    <text evidence="12">The sequence shown here is derived from an EMBL/GenBank/DDBJ whole genome shotgun (WGS) entry which is preliminary data.</text>
</comment>
<keyword evidence="13" id="KW-1185">Reference proteome</keyword>
<evidence type="ECO:0000256" key="2">
    <source>
        <dbReference type="ARBA" id="ARBA00010515"/>
    </source>
</evidence>
<evidence type="ECO:0000256" key="9">
    <source>
        <dbReference type="PIRSR" id="PIRSR600997-1"/>
    </source>
</evidence>
<keyword evidence="4 10" id="KW-0378">Hydrolase</keyword>
<dbReference type="EMBL" id="JAPWDV010000001">
    <property type="protein sequence ID" value="KAJ6225308.1"/>
    <property type="molecule type" value="Genomic_DNA"/>
</dbReference>
<keyword evidence="7" id="KW-0325">Glycoprotein</keyword>
<dbReference type="SUPFAM" id="SSF53474">
    <property type="entry name" value="alpha/beta-Hydrolases"/>
    <property type="match status" value="1"/>
</dbReference>
<evidence type="ECO:0000256" key="3">
    <source>
        <dbReference type="ARBA" id="ARBA00022487"/>
    </source>
</evidence>
<evidence type="ECO:0000256" key="8">
    <source>
        <dbReference type="ARBA" id="ARBA00048484"/>
    </source>
</evidence>
<dbReference type="PROSITE" id="PS00941">
    <property type="entry name" value="CARBOXYLESTERASE_B_2"/>
    <property type="match status" value="1"/>
</dbReference>
<gene>
    <name evidence="12" type="ORF">RDWZM_003853</name>
</gene>
<feature type="domain" description="Carboxylesterase type B" evidence="11">
    <location>
        <begin position="38"/>
        <end position="590"/>
    </location>
</feature>
<feature type="active site" description="Acyl-ester intermediate" evidence="9">
    <location>
        <position position="248"/>
    </location>
</feature>
<sequence length="621" mass="71220">MIEQSQYCFFILIFYITRFDTISTTKIIFANTTDVDRDTLVQTNTGPISGLIVTRNGINVTCYLGIPYAEAPIGNRRFVDPSPIKSWKKTYRAVHQPPICYQRDWKEGFKPTRYEIVRELVKMDSSVLNYYETHKSEDCLYLSIFTRTGADLSIKNRTVLVWIHGGAFISGTSSFPFQDYPSLIANDPNLVVVAINYRLNVFGFITSGDKLLSGNYGLKDQIVALQWIKENIGAFGGNSSNVVLWGQSAGAVAIGYHTMMENSGDKLFNRAIMESGDPLLPLTFAKSPYRQSKFIEFIDQLNCTNGKDTTMEWVSNHWINHVLPCLQKSSTKELFEIYEKFSQHAPLAFLPNIEDKSLFTSFDSIWSGIKQKKFSFHGEILIGTNEAEGAQYVKMGPLEPFYSREEIFANFTKVNVQKRLSEFVPENLRSMVEPVLDMLLDGVADQNNSTQLWNRYVQLVGDMVFVCPDFFFLKSYLQHKDEETKGRSERVYYYRFRPKVSKPFDCPTWSTGACHTDELEFIFGIPLLLKSIYPPIEQKLSKSMMSTWLQFAHQGHFTSNETFKQWNPFSISSDGGYLQIDMKMAKMVNGFPGDRCEELSEPFYELLESFDDNQMKVIKLK</sequence>
<dbReference type="Gene3D" id="3.40.50.1820">
    <property type="entry name" value="alpha/beta hydrolase"/>
    <property type="match status" value="1"/>
</dbReference>
<evidence type="ECO:0000313" key="12">
    <source>
        <dbReference type="EMBL" id="KAJ6225308.1"/>
    </source>
</evidence>
<dbReference type="PROSITE" id="PS01173">
    <property type="entry name" value="LIPASE_GDXG_HIS"/>
    <property type="match status" value="1"/>
</dbReference>
<keyword evidence="6" id="KW-1015">Disulfide bond</keyword>
<dbReference type="PROSITE" id="PS00122">
    <property type="entry name" value="CARBOXYLESTERASE_B_1"/>
    <property type="match status" value="1"/>
</dbReference>
<evidence type="ECO:0000256" key="1">
    <source>
        <dbReference type="ARBA" id="ARBA00005964"/>
    </source>
</evidence>
<feature type="active site" description="Charge relay system" evidence="9">
    <location>
        <position position="388"/>
    </location>
</feature>
<evidence type="ECO:0000256" key="5">
    <source>
        <dbReference type="ARBA" id="ARBA00022867"/>
    </source>
</evidence>
<dbReference type="GO" id="GO:0005615">
    <property type="term" value="C:extracellular space"/>
    <property type="evidence" value="ECO:0007669"/>
    <property type="project" value="TreeGrafter"/>
</dbReference>
<dbReference type="Pfam" id="PF00135">
    <property type="entry name" value="COesterase"/>
    <property type="match status" value="1"/>
</dbReference>
<dbReference type="InterPro" id="IPR019826">
    <property type="entry name" value="Carboxylesterase_B_AS"/>
</dbReference>
<keyword evidence="5" id="KW-0531">Neurotransmitter degradation</keyword>
<comment type="similarity">
    <text evidence="1 10">Belongs to the type-B carboxylesterase/lipase family.</text>
</comment>
<dbReference type="AlphaFoldDB" id="A0A9Q0RR97"/>
<dbReference type="PRINTS" id="PR00878">
    <property type="entry name" value="CHOLNESTRASE"/>
</dbReference>
<feature type="active site" description="Charge relay system" evidence="9">
    <location>
        <position position="515"/>
    </location>
</feature>
<dbReference type="EC" id="3.1.1.-" evidence="10"/>
<dbReference type="OMA" id="DATYKRP"/>
<comment type="catalytic activity">
    <reaction evidence="8">
        <text>acetylcholine + H2O = choline + acetate + H(+)</text>
        <dbReference type="Rhea" id="RHEA:17561"/>
        <dbReference type="ChEBI" id="CHEBI:15354"/>
        <dbReference type="ChEBI" id="CHEBI:15355"/>
        <dbReference type="ChEBI" id="CHEBI:15377"/>
        <dbReference type="ChEBI" id="CHEBI:15378"/>
        <dbReference type="ChEBI" id="CHEBI:30089"/>
        <dbReference type="EC" id="3.1.1.7"/>
    </reaction>
</comment>
<accession>A0A9Q0RR97</accession>
<keyword evidence="3" id="KW-0719">Serine esterase</keyword>
<dbReference type="InterPro" id="IPR002168">
    <property type="entry name" value="Lipase_GDXG_HIS_AS"/>
</dbReference>
<evidence type="ECO:0000313" key="13">
    <source>
        <dbReference type="Proteomes" id="UP001142055"/>
    </source>
</evidence>
<dbReference type="InterPro" id="IPR029058">
    <property type="entry name" value="AB_hydrolase_fold"/>
</dbReference>
<evidence type="ECO:0000256" key="7">
    <source>
        <dbReference type="ARBA" id="ARBA00023180"/>
    </source>
</evidence>
<dbReference type="InterPro" id="IPR019819">
    <property type="entry name" value="Carboxylesterase_B_CS"/>
</dbReference>
<comment type="similarity">
    <text evidence="2">Belongs to the 'GDXG' lipolytic enzyme family.</text>
</comment>
<reference evidence="12" key="1">
    <citation type="submission" date="2022-12" db="EMBL/GenBank/DDBJ databases">
        <title>Genome assemblies of Blomia tropicalis.</title>
        <authorList>
            <person name="Cui Y."/>
        </authorList>
    </citation>
    <scope>NUCLEOTIDE SEQUENCE</scope>
    <source>
        <tissue evidence="12">Adult mites</tissue>
    </source>
</reference>
<evidence type="ECO:0000256" key="10">
    <source>
        <dbReference type="RuleBase" id="RU361235"/>
    </source>
</evidence>
<dbReference type="GO" id="GO:0003990">
    <property type="term" value="F:acetylcholinesterase activity"/>
    <property type="evidence" value="ECO:0007669"/>
    <property type="project" value="UniProtKB-EC"/>
</dbReference>
<dbReference type="GO" id="GO:0019695">
    <property type="term" value="P:choline metabolic process"/>
    <property type="evidence" value="ECO:0007669"/>
    <property type="project" value="TreeGrafter"/>
</dbReference>
<dbReference type="InterPro" id="IPR002018">
    <property type="entry name" value="CarbesteraseB"/>
</dbReference>
<dbReference type="InterPro" id="IPR000997">
    <property type="entry name" value="Cholinesterase"/>
</dbReference>
<protein>
    <recommendedName>
        <fullName evidence="10">Carboxylic ester hydrolase</fullName>
        <ecNumber evidence="10">3.1.1.-</ecNumber>
    </recommendedName>
</protein>
<proteinExistence type="inferred from homology"/>
<dbReference type="Proteomes" id="UP001142055">
    <property type="component" value="Chromosome 1"/>
</dbReference>
<organism evidence="12 13">
    <name type="scientific">Blomia tropicalis</name>
    <name type="common">Mite</name>
    <dbReference type="NCBI Taxonomy" id="40697"/>
    <lineage>
        <taxon>Eukaryota</taxon>
        <taxon>Metazoa</taxon>
        <taxon>Ecdysozoa</taxon>
        <taxon>Arthropoda</taxon>
        <taxon>Chelicerata</taxon>
        <taxon>Arachnida</taxon>
        <taxon>Acari</taxon>
        <taxon>Acariformes</taxon>
        <taxon>Sarcoptiformes</taxon>
        <taxon>Astigmata</taxon>
        <taxon>Glycyphagoidea</taxon>
        <taxon>Echimyopodidae</taxon>
        <taxon>Blomia</taxon>
    </lineage>
</organism>
<dbReference type="PANTHER" id="PTHR43918:SF4">
    <property type="entry name" value="CARBOXYLIC ESTER HYDROLASE"/>
    <property type="match status" value="1"/>
</dbReference>
<dbReference type="GO" id="GO:0005886">
    <property type="term" value="C:plasma membrane"/>
    <property type="evidence" value="ECO:0007669"/>
    <property type="project" value="TreeGrafter"/>
</dbReference>